<keyword evidence="1" id="KW-0808">Transferase</keyword>
<dbReference type="PANTHER" id="PTHR43861:SF6">
    <property type="entry name" value="METHYLTRANSFERASE TYPE 11"/>
    <property type="match status" value="1"/>
</dbReference>
<dbReference type="Pfam" id="PF13489">
    <property type="entry name" value="Methyltransf_23"/>
    <property type="match status" value="1"/>
</dbReference>
<dbReference type="CDD" id="cd02440">
    <property type="entry name" value="AdoMet_MTases"/>
    <property type="match status" value="1"/>
</dbReference>
<proteinExistence type="predicted"/>
<protein>
    <submittedName>
        <fullName evidence="1">Class I SAM-dependent methyltransferase</fullName>
    </submittedName>
</protein>
<gene>
    <name evidence="1" type="ORF">EKH79_15460</name>
</gene>
<comment type="caution">
    <text evidence="1">The sequence shown here is derived from an EMBL/GenBank/DDBJ whole genome shotgun (WGS) entry which is preliminary data.</text>
</comment>
<dbReference type="InterPro" id="IPR029063">
    <property type="entry name" value="SAM-dependent_MTases_sf"/>
</dbReference>
<name>A0A432LQ30_9GAMM</name>
<reference evidence="1 2" key="1">
    <citation type="submission" date="2018-12" db="EMBL/GenBank/DDBJ databases">
        <title>Dyella dinghuensis sp. nov. DHOA06 and Dyella choica sp. nov. 4M-K27, isolated from forest soil.</title>
        <authorList>
            <person name="Qiu L.-H."/>
            <person name="Gao Z.-H."/>
        </authorList>
    </citation>
    <scope>NUCLEOTIDE SEQUENCE [LARGE SCALE GENOMIC DNA]</scope>
    <source>
        <strain evidence="1 2">DHOA06</strain>
    </source>
</reference>
<evidence type="ECO:0000313" key="2">
    <source>
        <dbReference type="Proteomes" id="UP000267077"/>
    </source>
</evidence>
<organism evidence="1 2">
    <name type="scientific">Dyella dinghuensis</name>
    <dbReference type="NCBI Taxonomy" id="1920169"/>
    <lineage>
        <taxon>Bacteria</taxon>
        <taxon>Pseudomonadati</taxon>
        <taxon>Pseudomonadota</taxon>
        <taxon>Gammaproteobacteria</taxon>
        <taxon>Lysobacterales</taxon>
        <taxon>Rhodanobacteraceae</taxon>
        <taxon>Dyella</taxon>
    </lineage>
</organism>
<keyword evidence="1" id="KW-0489">Methyltransferase</keyword>
<accession>A0A432LQ30</accession>
<dbReference type="SUPFAM" id="SSF53335">
    <property type="entry name" value="S-adenosyl-L-methionine-dependent methyltransferases"/>
    <property type="match status" value="1"/>
</dbReference>
<dbReference type="EMBL" id="RYZR01000007">
    <property type="protein sequence ID" value="RUL62276.1"/>
    <property type="molecule type" value="Genomic_DNA"/>
</dbReference>
<dbReference type="Proteomes" id="UP000267077">
    <property type="component" value="Unassembled WGS sequence"/>
</dbReference>
<keyword evidence="2" id="KW-1185">Reference proteome</keyword>
<dbReference type="PANTHER" id="PTHR43861">
    <property type="entry name" value="TRANS-ACONITATE 2-METHYLTRANSFERASE-RELATED"/>
    <property type="match status" value="1"/>
</dbReference>
<dbReference type="Gene3D" id="3.40.50.150">
    <property type="entry name" value="Vaccinia Virus protein VP39"/>
    <property type="match status" value="1"/>
</dbReference>
<sequence>MNGWGPDELEAGVVCPSCGSRTKALTLYQELHDNVEGIPGKWSIRRCSQCRSLYLDPRPKPEAIAKAYASYHTHDRGSDEYARDNGNSLFWKLANGYMNARYGSARTPALESGWRIMSLLPPLRQQLDYFYRHLPSRPGRLLDVGCGNGVFLLRAKAAGWDVVGLEPDPAAVAAARECGSDVRQGTLESSVVTGPFNVITAAHVIEHVHQPQLFLKRIFDLLAKDGHVWIATPNVQGMGHRWFGRAWRGLEPPRHMVLFSRKALRKLLEDAGFREITFLRRGRGSFYVLHASHEAALKEGRKKFKLPAPAVDLAASIFASTGEEWVVRAKKP</sequence>
<evidence type="ECO:0000313" key="1">
    <source>
        <dbReference type="EMBL" id="RUL62276.1"/>
    </source>
</evidence>
<dbReference type="GO" id="GO:0032259">
    <property type="term" value="P:methylation"/>
    <property type="evidence" value="ECO:0007669"/>
    <property type="project" value="UniProtKB-KW"/>
</dbReference>
<dbReference type="GO" id="GO:0008168">
    <property type="term" value="F:methyltransferase activity"/>
    <property type="evidence" value="ECO:0007669"/>
    <property type="project" value="UniProtKB-KW"/>
</dbReference>
<dbReference type="AlphaFoldDB" id="A0A432LQ30"/>